<evidence type="ECO:0000256" key="4">
    <source>
        <dbReference type="ARBA" id="ARBA00023211"/>
    </source>
</evidence>
<dbReference type="PANTHER" id="PTHR11358">
    <property type="entry name" value="ARGINASE/AGMATINASE"/>
    <property type="match status" value="1"/>
</dbReference>
<name>A0A6M1SXK2_9BACT</name>
<feature type="binding site" evidence="5">
    <location>
        <position position="238"/>
    </location>
    <ligand>
        <name>Mn(2+)</name>
        <dbReference type="ChEBI" id="CHEBI:29035"/>
        <label>1</label>
    </ligand>
</feature>
<feature type="binding site" evidence="5">
    <location>
        <position position="236"/>
    </location>
    <ligand>
        <name>Mn(2+)</name>
        <dbReference type="ChEBI" id="CHEBI:29035"/>
        <label>1</label>
    </ligand>
</feature>
<feature type="binding site" evidence="5">
    <location>
        <position position="127"/>
    </location>
    <ligand>
        <name>Mn(2+)</name>
        <dbReference type="ChEBI" id="CHEBI:29035"/>
        <label>1</label>
    </ligand>
</feature>
<keyword evidence="4 5" id="KW-0464">Manganese</keyword>
<dbReference type="InterPro" id="IPR006035">
    <property type="entry name" value="Ureohydrolase"/>
</dbReference>
<comment type="cofactor">
    <cofactor evidence="5">
        <name>Mn(2+)</name>
        <dbReference type="ChEBI" id="CHEBI:29035"/>
    </cofactor>
    <text evidence="5">Binds 2 manganese ions per subunit.</text>
</comment>
<sequence length="311" mass="34218">MKLQKPALEIPKTAQNDPRVGHLINTERDSAKNIRVAIIGFPSDEGVRRNNGRPGAAAAPDEIRRQLYKMTPPPEGKEQFANLLDTILDMGNLSVSVDLETSQSDLGKILAELLSEDILPIILGGGHETAFAHFLGYAESGLETAIFNLDAHTDVRNLNEGKAHSGSPFRQAMEHPGKCCSKYLVAGLQPHSVAEEHLIYIKEQGGSYVFRDETNITSISGMFHEHESDRMMVTFDMDAVDDAYAPGVSAPCTNGLHQDLWLTAAYLAGRNEQVTSFDLCEVNPSFDRDGQTARLAALTIWQFLLGLSQRW</sequence>
<dbReference type="GO" id="GO:0006547">
    <property type="term" value="P:L-histidine metabolic process"/>
    <property type="evidence" value="ECO:0007669"/>
    <property type="project" value="UniProtKB-KW"/>
</dbReference>
<dbReference type="SUPFAM" id="SSF52768">
    <property type="entry name" value="Arginase/deacetylase"/>
    <property type="match status" value="1"/>
</dbReference>
<dbReference type="EMBL" id="JAALLT010000004">
    <property type="protein sequence ID" value="NGP77762.1"/>
    <property type="molecule type" value="Genomic_DNA"/>
</dbReference>
<keyword evidence="8" id="KW-1185">Reference proteome</keyword>
<keyword evidence="3" id="KW-0369">Histidine metabolism</keyword>
<dbReference type="RefSeq" id="WP_165143434.1">
    <property type="nucleotide sequence ID" value="NZ_JAALLT010000004.1"/>
</dbReference>
<dbReference type="CDD" id="cd09988">
    <property type="entry name" value="Formimidoylglutamase"/>
    <property type="match status" value="1"/>
</dbReference>
<dbReference type="PIRSF" id="PIRSF036979">
    <property type="entry name" value="Arginase"/>
    <property type="match status" value="1"/>
</dbReference>
<evidence type="ECO:0000256" key="3">
    <source>
        <dbReference type="ARBA" id="ARBA00022808"/>
    </source>
</evidence>
<dbReference type="Pfam" id="PF00491">
    <property type="entry name" value="Arginase"/>
    <property type="match status" value="1"/>
</dbReference>
<dbReference type="AlphaFoldDB" id="A0A6M1SXK2"/>
<reference evidence="7 8" key="1">
    <citation type="submission" date="2020-02" db="EMBL/GenBank/DDBJ databases">
        <title>Balneolaceae bacterium YR4-1, complete genome.</title>
        <authorList>
            <person name="Li Y."/>
            <person name="Wu S."/>
        </authorList>
    </citation>
    <scope>NUCLEOTIDE SEQUENCE [LARGE SCALE GENOMIC DNA]</scope>
    <source>
        <strain evidence="7 8">YR4-1</strain>
    </source>
</reference>
<dbReference type="GO" id="GO:0046872">
    <property type="term" value="F:metal ion binding"/>
    <property type="evidence" value="ECO:0007669"/>
    <property type="project" value="UniProtKB-KW"/>
</dbReference>
<organism evidence="7 8">
    <name type="scientific">Halalkalibaculum roseum</name>
    <dbReference type="NCBI Taxonomy" id="2709311"/>
    <lineage>
        <taxon>Bacteria</taxon>
        <taxon>Pseudomonadati</taxon>
        <taxon>Balneolota</taxon>
        <taxon>Balneolia</taxon>
        <taxon>Balneolales</taxon>
        <taxon>Balneolaceae</taxon>
        <taxon>Halalkalibaculum</taxon>
    </lineage>
</organism>
<evidence type="ECO:0000256" key="5">
    <source>
        <dbReference type="PIRSR" id="PIRSR036979-1"/>
    </source>
</evidence>
<feature type="binding site" evidence="5">
    <location>
        <position position="150"/>
    </location>
    <ligand>
        <name>Mn(2+)</name>
        <dbReference type="ChEBI" id="CHEBI:29035"/>
        <label>1</label>
    </ligand>
</feature>
<dbReference type="GO" id="GO:0008783">
    <property type="term" value="F:agmatinase activity"/>
    <property type="evidence" value="ECO:0007669"/>
    <property type="project" value="TreeGrafter"/>
</dbReference>
<dbReference type="InterPro" id="IPR023696">
    <property type="entry name" value="Ureohydrolase_dom_sf"/>
</dbReference>
<gene>
    <name evidence="7" type="ORF">G3570_14030</name>
</gene>
<proteinExistence type="inferred from homology"/>
<protein>
    <submittedName>
        <fullName evidence="7">Formimidoylglutamase</fullName>
    </submittedName>
</protein>
<feature type="binding site" evidence="5">
    <location>
        <position position="154"/>
    </location>
    <ligand>
        <name>Mn(2+)</name>
        <dbReference type="ChEBI" id="CHEBI:29035"/>
        <label>1</label>
    </ligand>
</feature>
<dbReference type="Proteomes" id="UP000473278">
    <property type="component" value="Unassembled WGS sequence"/>
</dbReference>
<keyword evidence="2" id="KW-0378">Hydrolase</keyword>
<dbReference type="PROSITE" id="PS51409">
    <property type="entry name" value="ARGINASE_2"/>
    <property type="match status" value="1"/>
</dbReference>
<dbReference type="PANTHER" id="PTHR11358:SF35">
    <property type="entry name" value="FORMIMIDOYLGLUTAMASE"/>
    <property type="match status" value="1"/>
</dbReference>
<dbReference type="GO" id="GO:0033389">
    <property type="term" value="P:putrescine biosynthetic process from arginine, via agmatine"/>
    <property type="evidence" value="ECO:0007669"/>
    <property type="project" value="TreeGrafter"/>
</dbReference>
<comment type="similarity">
    <text evidence="6">Belongs to the arginase family.</text>
</comment>
<keyword evidence="1 5" id="KW-0479">Metal-binding</keyword>
<evidence type="ECO:0000313" key="7">
    <source>
        <dbReference type="EMBL" id="NGP77762.1"/>
    </source>
</evidence>
<evidence type="ECO:0000256" key="2">
    <source>
        <dbReference type="ARBA" id="ARBA00022801"/>
    </source>
</evidence>
<feature type="binding site" evidence="5">
    <location>
        <position position="152"/>
    </location>
    <ligand>
        <name>Mn(2+)</name>
        <dbReference type="ChEBI" id="CHEBI:29035"/>
        <label>1</label>
    </ligand>
</feature>
<accession>A0A6M1SXK2</accession>
<dbReference type="Gene3D" id="3.40.800.10">
    <property type="entry name" value="Ureohydrolase domain"/>
    <property type="match status" value="1"/>
</dbReference>
<evidence type="ECO:0000256" key="6">
    <source>
        <dbReference type="PROSITE-ProRule" id="PRU00742"/>
    </source>
</evidence>
<evidence type="ECO:0000313" key="8">
    <source>
        <dbReference type="Proteomes" id="UP000473278"/>
    </source>
</evidence>
<evidence type="ECO:0000256" key="1">
    <source>
        <dbReference type="ARBA" id="ARBA00022723"/>
    </source>
</evidence>
<comment type="caution">
    <text evidence="7">The sequence shown here is derived from an EMBL/GenBank/DDBJ whole genome shotgun (WGS) entry which is preliminary data.</text>
</comment>